<evidence type="ECO:0000313" key="3">
    <source>
        <dbReference type="Proteomes" id="UP001221142"/>
    </source>
</evidence>
<keyword evidence="3" id="KW-1185">Reference proteome</keyword>
<evidence type="ECO:0000313" key="2">
    <source>
        <dbReference type="EMBL" id="KAJ7624679.1"/>
    </source>
</evidence>
<gene>
    <name evidence="2" type="ORF">FB45DRAFT_1030813</name>
</gene>
<dbReference type="Proteomes" id="UP001221142">
    <property type="component" value="Unassembled WGS sequence"/>
</dbReference>
<proteinExistence type="predicted"/>
<accession>A0AAD7BM59</accession>
<sequence length="111" mass="12154">MPSQSVVLQHGHPFGILGILVCLASAFRLSWKPTAKMRDIPELEWLYDSIVGTRSVVSTQGPLRMLYIYPCLHGTLINVVAFYSDTSDGTAGWSGHATVDGIQDHISRLPS</sequence>
<dbReference type="EMBL" id="JARKIF010000013">
    <property type="protein sequence ID" value="KAJ7624679.1"/>
    <property type="molecule type" value="Genomic_DNA"/>
</dbReference>
<feature type="transmembrane region" description="Helical" evidence="1">
    <location>
        <begin position="12"/>
        <end position="31"/>
    </location>
</feature>
<evidence type="ECO:0000256" key="1">
    <source>
        <dbReference type="SAM" id="Phobius"/>
    </source>
</evidence>
<keyword evidence="1" id="KW-0812">Transmembrane</keyword>
<organism evidence="2 3">
    <name type="scientific">Roridomyces roridus</name>
    <dbReference type="NCBI Taxonomy" id="1738132"/>
    <lineage>
        <taxon>Eukaryota</taxon>
        <taxon>Fungi</taxon>
        <taxon>Dikarya</taxon>
        <taxon>Basidiomycota</taxon>
        <taxon>Agaricomycotina</taxon>
        <taxon>Agaricomycetes</taxon>
        <taxon>Agaricomycetidae</taxon>
        <taxon>Agaricales</taxon>
        <taxon>Marasmiineae</taxon>
        <taxon>Mycenaceae</taxon>
        <taxon>Roridomyces</taxon>
    </lineage>
</organism>
<dbReference type="AlphaFoldDB" id="A0AAD7BM59"/>
<reference evidence="2" key="1">
    <citation type="submission" date="2023-03" db="EMBL/GenBank/DDBJ databases">
        <title>Massive genome expansion in bonnet fungi (Mycena s.s.) driven by repeated elements and novel gene families across ecological guilds.</title>
        <authorList>
            <consortium name="Lawrence Berkeley National Laboratory"/>
            <person name="Harder C.B."/>
            <person name="Miyauchi S."/>
            <person name="Viragh M."/>
            <person name="Kuo A."/>
            <person name="Thoen E."/>
            <person name="Andreopoulos B."/>
            <person name="Lu D."/>
            <person name="Skrede I."/>
            <person name="Drula E."/>
            <person name="Henrissat B."/>
            <person name="Morin E."/>
            <person name="Kohler A."/>
            <person name="Barry K."/>
            <person name="LaButti K."/>
            <person name="Morin E."/>
            <person name="Salamov A."/>
            <person name="Lipzen A."/>
            <person name="Mereny Z."/>
            <person name="Hegedus B."/>
            <person name="Baldrian P."/>
            <person name="Stursova M."/>
            <person name="Weitz H."/>
            <person name="Taylor A."/>
            <person name="Grigoriev I.V."/>
            <person name="Nagy L.G."/>
            <person name="Martin F."/>
            <person name="Kauserud H."/>
        </authorList>
    </citation>
    <scope>NUCLEOTIDE SEQUENCE</scope>
    <source>
        <strain evidence="2">9284</strain>
    </source>
</reference>
<comment type="caution">
    <text evidence="2">The sequence shown here is derived from an EMBL/GenBank/DDBJ whole genome shotgun (WGS) entry which is preliminary data.</text>
</comment>
<protein>
    <submittedName>
        <fullName evidence="2">Uncharacterized protein</fullName>
    </submittedName>
</protein>
<dbReference type="Gene3D" id="3.30.9.30">
    <property type="match status" value="1"/>
</dbReference>
<keyword evidence="1" id="KW-1133">Transmembrane helix</keyword>
<keyword evidence="1" id="KW-0472">Membrane</keyword>
<name>A0AAD7BM59_9AGAR</name>